<dbReference type="CDD" id="cd07976">
    <property type="entry name" value="TFIIA_alpha_beta_like"/>
    <property type="match status" value="1"/>
</dbReference>
<keyword evidence="4" id="KW-0539">Nucleus</keyword>
<sequence>MTNTLVGDVYLKIIEEVVAASQADFEESGVGSQTLGELQQEWQNKLSARGVAQMPWDPKPQPPQPQQPIAQPAPPNSVNGLPANPYSYDSPQPISNGQQIKREPGIDHQYHGLPNGGYAPNNGPPVPAQGGAARAQQLMQQQFGNAAAPSLAAMQRGGLALPGQQQQQQLPKPQGAPLPQQGGPAAAQHQFQQQQAAAMARQQQQLQQQQAQPRIKVENDSPQIQQGGFQHPNYSQTDGADEEYDLAQWKAMLAERRAAHAQRSHQADSMMRDQVMSLTADLQSGLMVPLRDQPSSRVKNKKRSAAEQSLTASSSTSMAGPSIPQLDGDEDEDEEKPNVKDEDDPDAINSDLDDDDDEGQGAMGDDDDEFGDSILCTYDKVQRVKNKWKCTLKDGVMSVNGKEWVFHKGMGEFEW</sequence>
<keyword evidence="3" id="KW-0804">Transcription</keyword>
<feature type="compositionally biased region" description="Polar residues" evidence="5">
    <location>
        <begin position="30"/>
        <end position="46"/>
    </location>
</feature>
<proteinExistence type="inferred from homology"/>
<dbReference type="GO" id="GO:0005672">
    <property type="term" value="C:transcription factor TFIIA complex"/>
    <property type="evidence" value="ECO:0007669"/>
    <property type="project" value="InterPro"/>
</dbReference>
<feature type="compositionally biased region" description="Pro residues" evidence="5">
    <location>
        <begin position="57"/>
        <end position="75"/>
    </location>
</feature>
<feature type="region of interest" description="Disordered" evidence="5">
    <location>
        <begin position="255"/>
        <end position="372"/>
    </location>
</feature>
<evidence type="ECO:0000313" key="7">
    <source>
        <dbReference type="Proteomes" id="UP001056384"/>
    </source>
</evidence>
<protein>
    <submittedName>
        <fullName evidence="6">Transcription factor IIA, alpha/beta subunit, transcription factor IIA, beta-barrel</fullName>
    </submittedName>
</protein>
<feature type="compositionally biased region" description="Polar residues" evidence="5">
    <location>
        <begin position="306"/>
        <end position="319"/>
    </location>
</feature>
<dbReference type="Gene3D" id="2.30.18.10">
    <property type="entry name" value="Transcription factor IIA (TFIIA), beta-barrel domain"/>
    <property type="match status" value="1"/>
</dbReference>
<evidence type="ECO:0000313" key="6">
    <source>
        <dbReference type="EMBL" id="USW53749.1"/>
    </source>
</evidence>
<feature type="region of interest" description="Disordered" evidence="5">
    <location>
        <begin position="25"/>
        <end position="242"/>
    </location>
</feature>
<dbReference type="InterPro" id="IPR004855">
    <property type="entry name" value="TFIIA_asu/bsu"/>
</dbReference>
<dbReference type="PANTHER" id="PTHR12694:SF8">
    <property type="entry name" value="TRANSCRIPTION INITIATION FACTOR IIA SUBUNIT 1"/>
    <property type="match status" value="1"/>
</dbReference>
<evidence type="ECO:0000256" key="5">
    <source>
        <dbReference type="SAM" id="MobiDB-lite"/>
    </source>
</evidence>
<reference evidence="6" key="1">
    <citation type="submission" date="2022-06" db="EMBL/GenBank/DDBJ databases">
        <title>Complete genome sequences of two strains of the flax pathogen Septoria linicola.</title>
        <authorList>
            <person name="Lapalu N."/>
            <person name="Simon A."/>
            <person name="Demenou B."/>
            <person name="Paumier D."/>
            <person name="Guillot M.-P."/>
            <person name="Gout L."/>
            <person name="Valade R."/>
        </authorList>
    </citation>
    <scope>NUCLEOTIDE SEQUENCE</scope>
    <source>
        <strain evidence="6">SE15195</strain>
    </source>
</reference>
<keyword evidence="7" id="KW-1185">Reference proteome</keyword>
<dbReference type="Pfam" id="PF03153">
    <property type="entry name" value="TFIIA"/>
    <property type="match status" value="1"/>
</dbReference>
<evidence type="ECO:0000256" key="1">
    <source>
        <dbReference type="ARBA" id="ARBA00004123"/>
    </source>
</evidence>
<comment type="subcellular location">
    <subcellularLocation>
        <location evidence="1">Nucleus</location>
    </subcellularLocation>
</comment>
<accession>A0A9Q9AQU4</accession>
<feature type="compositionally biased region" description="Low complexity" evidence="5">
    <location>
        <begin position="155"/>
        <end position="214"/>
    </location>
</feature>
<dbReference type="InterPro" id="IPR009088">
    <property type="entry name" value="TFIIA_b-brl"/>
</dbReference>
<gene>
    <name evidence="6" type="ORF">Slin15195_G070680</name>
</gene>
<evidence type="ECO:0000256" key="3">
    <source>
        <dbReference type="ARBA" id="ARBA00023163"/>
    </source>
</evidence>
<feature type="compositionally biased region" description="Acidic residues" evidence="5">
    <location>
        <begin position="327"/>
        <end position="371"/>
    </location>
</feature>
<dbReference type="SMART" id="SM01371">
    <property type="entry name" value="TFIIA"/>
    <property type="match status" value="1"/>
</dbReference>
<dbReference type="AlphaFoldDB" id="A0A9Q9AQU4"/>
<dbReference type="GO" id="GO:0006367">
    <property type="term" value="P:transcription initiation at RNA polymerase II promoter"/>
    <property type="evidence" value="ECO:0007669"/>
    <property type="project" value="InterPro"/>
</dbReference>
<feature type="compositionally biased region" description="Basic and acidic residues" evidence="5">
    <location>
        <begin position="100"/>
        <end position="110"/>
    </location>
</feature>
<dbReference type="EMBL" id="CP099422">
    <property type="protein sequence ID" value="USW53749.1"/>
    <property type="molecule type" value="Genomic_DNA"/>
</dbReference>
<dbReference type="Gene3D" id="1.10.287.100">
    <property type="match status" value="1"/>
</dbReference>
<organism evidence="6 7">
    <name type="scientific">Septoria linicola</name>
    <dbReference type="NCBI Taxonomy" id="215465"/>
    <lineage>
        <taxon>Eukaryota</taxon>
        <taxon>Fungi</taxon>
        <taxon>Dikarya</taxon>
        <taxon>Ascomycota</taxon>
        <taxon>Pezizomycotina</taxon>
        <taxon>Dothideomycetes</taxon>
        <taxon>Dothideomycetidae</taxon>
        <taxon>Mycosphaerellales</taxon>
        <taxon>Mycosphaerellaceae</taxon>
        <taxon>Septoria</taxon>
    </lineage>
</organism>
<dbReference type="PANTHER" id="PTHR12694">
    <property type="entry name" value="TRANSCRIPTION INITIATION FACTOR IIA SUBUNIT 1"/>
    <property type="match status" value="1"/>
</dbReference>
<feature type="compositionally biased region" description="Polar residues" evidence="5">
    <location>
        <begin position="220"/>
        <end position="238"/>
    </location>
</feature>
<comment type="similarity">
    <text evidence="2">Belongs to the TFIIA subunit 1 family.</text>
</comment>
<evidence type="ECO:0000256" key="2">
    <source>
        <dbReference type="ARBA" id="ARBA00010059"/>
    </source>
</evidence>
<dbReference type="Proteomes" id="UP001056384">
    <property type="component" value="Chromosome 5"/>
</dbReference>
<dbReference type="SUPFAM" id="SSF47396">
    <property type="entry name" value="Transcription factor IIA (TFIIA), alpha-helical domain"/>
    <property type="match status" value="1"/>
</dbReference>
<evidence type="ECO:0000256" key="4">
    <source>
        <dbReference type="ARBA" id="ARBA00023242"/>
    </source>
</evidence>
<dbReference type="SUPFAM" id="SSF50784">
    <property type="entry name" value="Transcription factor IIA (TFIIA), beta-barrel domain"/>
    <property type="match status" value="1"/>
</dbReference>
<name>A0A9Q9AQU4_9PEZI</name>
<feature type="compositionally biased region" description="Polar residues" evidence="5">
    <location>
        <begin position="87"/>
        <end position="99"/>
    </location>
</feature>